<keyword evidence="3" id="KW-0324">Glycolysis</keyword>
<organism evidence="7 8">
    <name type="scientific">Rotaria socialis</name>
    <dbReference type="NCBI Taxonomy" id="392032"/>
    <lineage>
        <taxon>Eukaryota</taxon>
        <taxon>Metazoa</taxon>
        <taxon>Spiralia</taxon>
        <taxon>Gnathifera</taxon>
        <taxon>Rotifera</taxon>
        <taxon>Eurotatoria</taxon>
        <taxon>Bdelloidea</taxon>
        <taxon>Philodinida</taxon>
        <taxon>Philodinidae</taxon>
        <taxon>Rotaria</taxon>
    </lineage>
</organism>
<dbReference type="NCBIfam" id="TIGR01258">
    <property type="entry name" value="pgm_1"/>
    <property type="match status" value="1"/>
</dbReference>
<feature type="binding site" evidence="5">
    <location>
        <position position="109"/>
    </location>
    <ligand>
        <name>substrate</name>
    </ligand>
</feature>
<dbReference type="Gene3D" id="3.40.50.1240">
    <property type="entry name" value="Phosphoglycerate mutase-like"/>
    <property type="match status" value="1"/>
</dbReference>
<keyword evidence="4" id="KW-0413">Isomerase</keyword>
<evidence type="ECO:0000256" key="3">
    <source>
        <dbReference type="ARBA" id="ARBA00023152"/>
    </source>
</evidence>
<dbReference type="PANTHER" id="PTHR11931">
    <property type="entry name" value="PHOSPHOGLYCERATE MUTASE"/>
    <property type="match status" value="1"/>
</dbReference>
<dbReference type="GO" id="GO:0004619">
    <property type="term" value="F:phosphoglycerate mutase activity"/>
    <property type="evidence" value="ECO:0007669"/>
    <property type="project" value="UniProtKB-EC"/>
</dbReference>
<dbReference type="Pfam" id="PF00300">
    <property type="entry name" value="His_Phos_1"/>
    <property type="match status" value="1"/>
</dbReference>
<dbReference type="CDD" id="cd07067">
    <property type="entry name" value="HP_PGM_like"/>
    <property type="match status" value="1"/>
</dbReference>
<comment type="caution">
    <text evidence="7">The sequence shown here is derived from an EMBL/GenBank/DDBJ whole genome shotgun (WGS) entry which is preliminary data.</text>
</comment>
<dbReference type="AlphaFoldDB" id="A0A820WH18"/>
<evidence type="ECO:0000313" key="8">
    <source>
        <dbReference type="Proteomes" id="UP000663873"/>
    </source>
</evidence>
<name>A0A820WH18_9BILA</name>
<dbReference type="EMBL" id="CAJOBP010007513">
    <property type="protein sequence ID" value="CAF4515938.1"/>
    <property type="molecule type" value="Genomic_DNA"/>
</dbReference>
<dbReference type="InterPro" id="IPR013078">
    <property type="entry name" value="His_Pase_superF_clade-1"/>
</dbReference>
<evidence type="ECO:0000256" key="2">
    <source>
        <dbReference type="ARBA" id="ARBA00012028"/>
    </source>
</evidence>
<feature type="site" description="Transition state stabilizer" evidence="6">
    <location>
        <position position="230"/>
    </location>
</feature>
<dbReference type="InterPro" id="IPR029033">
    <property type="entry name" value="His_PPase_superfam"/>
</dbReference>
<protein>
    <recommendedName>
        <fullName evidence="2">phosphoglycerate mutase (2,3-diphosphoglycerate-dependent)</fullName>
        <ecNumber evidence="2">5.4.2.11</ecNumber>
    </recommendedName>
</protein>
<feature type="non-terminal residue" evidence="7">
    <location>
        <position position="1"/>
    </location>
</feature>
<keyword evidence="8" id="KW-1185">Reference proteome</keyword>
<dbReference type="SUPFAM" id="SSF53254">
    <property type="entry name" value="Phosphoglycerate mutase-like"/>
    <property type="match status" value="1"/>
</dbReference>
<gene>
    <name evidence="7" type="ORF">UJA718_LOCUS27298</name>
</gene>
<proteinExistence type="inferred from homology"/>
<sequence length="487" mass="55406">MATNTIKNSSDCAKCAICRCRCCINKRTKCSRVKKTLIQSDIKLNDHERRCCLILVRHGISQDEIDKRFSGWNDCDLSTIGNEQMHRTGQALHQAKLSVDICFTSVLKRAAKSLFIIQEEMDYLWLPVYNTWRLNDRMLGNLTGFNRDRADALFGQNQIKEWLTRPELAPPLLEESNALHPQSNYKYHHISSIVPSTETLSDVRKRLLPFFYDQLLSNLYLGKNIILVTHEDIVKAIIRLMNNYVVDDFANYAVPIGIPIVFEFSLNTNEFINRYYLSSTLLENNTDNQHQLFPTGFDNNKIKPTKEFPVLNFDSKTSKLQTDLDIKANSIDQIYPSIDQQQEDKTLKFSMLSTTDIASYQSDILKKTKTSKLQTDLDIKANSIDQIYPSIDQQQEDKTLKFSMLSTTDIASYQSDILNQSNQNDSEFITSGNAFSENANVATSIKKDKNCCSNSMLMAGSNSQDDSMGKQGAVELVESEFAELTAT</sequence>
<comment type="similarity">
    <text evidence="1">Belongs to the phosphoglycerate mutase family. BPG-dependent PGAM subfamily.</text>
</comment>
<accession>A0A820WH18</accession>
<evidence type="ECO:0000313" key="7">
    <source>
        <dbReference type="EMBL" id="CAF4515938.1"/>
    </source>
</evidence>
<reference evidence="7" key="1">
    <citation type="submission" date="2021-02" db="EMBL/GenBank/DDBJ databases">
        <authorList>
            <person name="Nowell W R."/>
        </authorList>
    </citation>
    <scope>NUCLEOTIDE SEQUENCE</scope>
</reference>
<dbReference type="Proteomes" id="UP000663873">
    <property type="component" value="Unassembled WGS sequence"/>
</dbReference>
<dbReference type="SMART" id="SM00855">
    <property type="entry name" value="PGAM"/>
    <property type="match status" value="1"/>
</dbReference>
<evidence type="ECO:0000256" key="4">
    <source>
        <dbReference type="ARBA" id="ARBA00023235"/>
    </source>
</evidence>
<evidence type="ECO:0000256" key="6">
    <source>
        <dbReference type="PIRSR" id="PIRSR613078-3"/>
    </source>
</evidence>
<dbReference type="InterPro" id="IPR005952">
    <property type="entry name" value="Phosphogly_mut1"/>
</dbReference>
<dbReference type="GO" id="GO:0006096">
    <property type="term" value="P:glycolytic process"/>
    <property type="evidence" value="ECO:0007669"/>
    <property type="project" value="UniProtKB-KW"/>
</dbReference>
<evidence type="ECO:0000256" key="5">
    <source>
        <dbReference type="PIRSR" id="PIRSR613078-2"/>
    </source>
</evidence>
<dbReference type="EC" id="5.4.2.11" evidence="2"/>
<evidence type="ECO:0000256" key="1">
    <source>
        <dbReference type="ARBA" id="ARBA00006717"/>
    </source>
</evidence>